<dbReference type="GO" id="GO:0001156">
    <property type="term" value="F:TFIIIC-class transcription factor complex binding"/>
    <property type="evidence" value="ECO:0007669"/>
    <property type="project" value="TreeGrafter"/>
</dbReference>
<feature type="compositionally biased region" description="Basic residues" evidence="1">
    <location>
        <begin position="755"/>
        <end position="766"/>
    </location>
</feature>
<organism evidence="3 4">
    <name type="scientific">Cynoglossus semilaevis</name>
    <name type="common">Tongue sole</name>
    <dbReference type="NCBI Taxonomy" id="244447"/>
    <lineage>
        <taxon>Eukaryota</taxon>
        <taxon>Metazoa</taxon>
        <taxon>Chordata</taxon>
        <taxon>Craniata</taxon>
        <taxon>Vertebrata</taxon>
        <taxon>Euteleostomi</taxon>
        <taxon>Actinopterygii</taxon>
        <taxon>Neopterygii</taxon>
        <taxon>Teleostei</taxon>
        <taxon>Neoteleostei</taxon>
        <taxon>Acanthomorphata</taxon>
        <taxon>Carangaria</taxon>
        <taxon>Pleuronectiformes</taxon>
        <taxon>Pleuronectoidei</taxon>
        <taxon>Cynoglossidae</taxon>
        <taxon>Cynoglossinae</taxon>
        <taxon>Cynoglossus</taxon>
    </lineage>
</organism>
<feature type="compositionally biased region" description="Polar residues" evidence="1">
    <location>
        <begin position="1285"/>
        <end position="1307"/>
    </location>
</feature>
<evidence type="ECO:0000313" key="4">
    <source>
        <dbReference type="Proteomes" id="UP000265120"/>
    </source>
</evidence>
<feature type="region of interest" description="Disordered" evidence="1">
    <location>
        <begin position="1686"/>
        <end position="1840"/>
    </location>
</feature>
<feature type="compositionally biased region" description="Polar residues" evidence="1">
    <location>
        <begin position="175"/>
        <end position="190"/>
    </location>
</feature>
<feature type="region of interest" description="Disordered" evidence="1">
    <location>
        <begin position="925"/>
        <end position="1100"/>
    </location>
</feature>
<feature type="compositionally biased region" description="Polar residues" evidence="1">
    <location>
        <begin position="1645"/>
        <end position="1661"/>
    </location>
</feature>
<dbReference type="OrthoDB" id="272624at2759"/>
<feature type="compositionally biased region" description="Polar residues" evidence="1">
    <location>
        <begin position="1543"/>
        <end position="1573"/>
    </location>
</feature>
<dbReference type="SUPFAM" id="SSF46689">
    <property type="entry name" value="Homeodomain-like"/>
    <property type="match status" value="1"/>
</dbReference>
<feature type="compositionally biased region" description="Polar residues" evidence="1">
    <location>
        <begin position="611"/>
        <end position="625"/>
    </location>
</feature>
<feature type="compositionally biased region" description="Polar residues" evidence="1">
    <location>
        <begin position="326"/>
        <end position="336"/>
    </location>
</feature>
<feature type="compositionally biased region" description="Polar residues" evidence="1">
    <location>
        <begin position="1824"/>
        <end position="1840"/>
    </location>
</feature>
<dbReference type="CDD" id="cd00167">
    <property type="entry name" value="SANT"/>
    <property type="match status" value="1"/>
</dbReference>
<feature type="compositionally biased region" description="Acidic residues" evidence="1">
    <location>
        <begin position="339"/>
        <end position="356"/>
    </location>
</feature>
<dbReference type="Pfam" id="PF15963">
    <property type="entry name" value="Myb_DNA-bind_7"/>
    <property type="match status" value="1"/>
</dbReference>
<feature type="compositionally biased region" description="Polar residues" evidence="1">
    <location>
        <begin position="1348"/>
        <end position="1358"/>
    </location>
</feature>
<feature type="region of interest" description="Disordered" evidence="1">
    <location>
        <begin position="1879"/>
        <end position="1995"/>
    </location>
</feature>
<feature type="compositionally biased region" description="Polar residues" evidence="1">
    <location>
        <begin position="2227"/>
        <end position="2243"/>
    </location>
</feature>
<feature type="compositionally biased region" description="Basic and acidic residues" evidence="1">
    <location>
        <begin position="1628"/>
        <end position="1644"/>
    </location>
</feature>
<feature type="compositionally biased region" description="Basic and acidic residues" evidence="1">
    <location>
        <begin position="1926"/>
        <end position="1939"/>
    </location>
</feature>
<feature type="compositionally biased region" description="Basic residues" evidence="1">
    <location>
        <begin position="1507"/>
        <end position="1516"/>
    </location>
</feature>
<protein>
    <submittedName>
        <fullName evidence="3">B double prime 1, subunit of RNA polymerase III transcription initiation factor IIIB</fullName>
    </submittedName>
</protein>
<dbReference type="RefSeq" id="XP_016894406.1">
    <property type="nucleotide sequence ID" value="XM_017038917.2"/>
</dbReference>
<feature type="compositionally biased region" description="Acidic residues" evidence="1">
    <location>
        <begin position="791"/>
        <end position="813"/>
    </location>
</feature>
<name>A0A3P8W1D7_CYNSE</name>
<dbReference type="SMART" id="SM00717">
    <property type="entry name" value="SANT"/>
    <property type="match status" value="1"/>
</dbReference>
<feature type="compositionally biased region" description="Polar residues" evidence="1">
    <location>
        <begin position="1023"/>
        <end position="1036"/>
    </location>
</feature>
<dbReference type="GeneID" id="103390033"/>
<feature type="compositionally biased region" description="Polar residues" evidence="1">
    <location>
        <begin position="1949"/>
        <end position="1961"/>
    </location>
</feature>
<feature type="region of interest" description="Disordered" evidence="1">
    <location>
        <begin position="1346"/>
        <end position="1573"/>
    </location>
</feature>
<dbReference type="Ensembl" id="ENSCSET00000021622.1">
    <property type="protein sequence ID" value="ENSCSEP00000021348.1"/>
    <property type="gene ID" value="ENSCSEG00000013623.1"/>
</dbReference>
<dbReference type="PANTHER" id="PTHR22929:SF0">
    <property type="entry name" value="TRANSCRIPTION FACTOR TFIIIB COMPONENT B'' HOMOLOG"/>
    <property type="match status" value="1"/>
</dbReference>
<dbReference type="Proteomes" id="UP000265120">
    <property type="component" value="Chromosome 14"/>
</dbReference>
<dbReference type="PANTHER" id="PTHR22929">
    <property type="entry name" value="RNA POLYMERASE III TRANSCRIPTION INITIATION FACTOR B"/>
    <property type="match status" value="1"/>
</dbReference>
<feature type="compositionally biased region" description="Polar residues" evidence="1">
    <location>
        <begin position="1237"/>
        <end position="1260"/>
    </location>
</feature>
<feature type="compositionally biased region" description="Polar residues" evidence="1">
    <location>
        <begin position="745"/>
        <end position="754"/>
    </location>
</feature>
<feature type="compositionally biased region" description="Basic and acidic residues" evidence="1">
    <location>
        <begin position="1143"/>
        <end position="1154"/>
    </location>
</feature>
<feature type="compositionally biased region" description="Polar residues" evidence="1">
    <location>
        <begin position="56"/>
        <end position="81"/>
    </location>
</feature>
<feature type="compositionally biased region" description="Polar residues" evidence="1">
    <location>
        <begin position="679"/>
        <end position="688"/>
    </location>
</feature>
<proteinExistence type="predicted"/>
<dbReference type="InterPro" id="IPR039467">
    <property type="entry name" value="TFIIIB_B''_Myb"/>
</dbReference>
<feature type="compositionally biased region" description="Polar residues" evidence="1">
    <location>
        <begin position="1975"/>
        <end position="1989"/>
    </location>
</feature>
<feature type="region of interest" description="Disordered" evidence="1">
    <location>
        <begin position="1"/>
        <end position="208"/>
    </location>
</feature>
<evidence type="ECO:0000259" key="2">
    <source>
        <dbReference type="SMART" id="SM00717"/>
    </source>
</evidence>
<feature type="compositionally biased region" description="Basic residues" evidence="1">
    <location>
        <begin position="2197"/>
        <end position="2207"/>
    </location>
</feature>
<dbReference type="Gene3D" id="1.10.10.60">
    <property type="entry name" value="Homeodomain-like"/>
    <property type="match status" value="1"/>
</dbReference>
<reference evidence="3" key="3">
    <citation type="submission" date="2025-09" db="UniProtKB">
        <authorList>
            <consortium name="Ensembl"/>
        </authorList>
    </citation>
    <scope>IDENTIFICATION</scope>
</reference>
<feature type="compositionally biased region" description="Polar residues" evidence="1">
    <location>
        <begin position="2162"/>
        <end position="2177"/>
    </location>
</feature>
<dbReference type="InParanoid" id="A0A3P8W1D7"/>
<feature type="compositionally biased region" description="Polar residues" evidence="1">
    <location>
        <begin position="956"/>
        <end position="976"/>
    </location>
</feature>
<feature type="compositionally biased region" description="Polar residues" evidence="1">
    <location>
        <begin position="1407"/>
        <end position="1428"/>
    </location>
</feature>
<feature type="region of interest" description="Disordered" evidence="1">
    <location>
        <begin position="500"/>
        <end position="813"/>
    </location>
</feature>
<evidence type="ECO:0000256" key="1">
    <source>
        <dbReference type="SAM" id="MobiDB-lite"/>
    </source>
</evidence>
<dbReference type="InterPro" id="IPR009057">
    <property type="entry name" value="Homeodomain-like_sf"/>
</dbReference>
<reference evidence="3 4" key="1">
    <citation type="journal article" date="2014" name="Nat. Genet.">
        <title>Whole-genome sequence of a flatfish provides insights into ZW sex chromosome evolution and adaptation to a benthic lifestyle.</title>
        <authorList>
            <person name="Chen S."/>
            <person name="Zhang G."/>
            <person name="Shao C."/>
            <person name="Huang Q."/>
            <person name="Liu G."/>
            <person name="Zhang P."/>
            <person name="Song W."/>
            <person name="An N."/>
            <person name="Chalopin D."/>
            <person name="Volff J.N."/>
            <person name="Hong Y."/>
            <person name="Li Q."/>
            <person name="Sha Z."/>
            <person name="Zhou H."/>
            <person name="Xie M."/>
            <person name="Yu Q."/>
            <person name="Liu Y."/>
            <person name="Xiang H."/>
            <person name="Wang N."/>
            <person name="Wu K."/>
            <person name="Yang C."/>
            <person name="Zhou Q."/>
            <person name="Liao X."/>
            <person name="Yang L."/>
            <person name="Hu Q."/>
            <person name="Zhang J."/>
            <person name="Meng L."/>
            <person name="Jin L."/>
            <person name="Tian Y."/>
            <person name="Lian J."/>
            <person name="Yang J."/>
            <person name="Miao G."/>
            <person name="Liu S."/>
            <person name="Liang Z."/>
            <person name="Yan F."/>
            <person name="Li Y."/>
            <person name="Sun B."/>
            <person name="Zhang H."/>
            <person name="Zhang J."/>
            <person name="Zhu Y."/>
            <person name="Du M."/>
            <person name="Zhao Y."/>
            <person name="Schartl M."/>
            <person name="Tang Q."/>
            <person name="Wang J."/>
        </authorList>
    </citation>
    <scope>NUCLEOTIDE SEQUENCE</scope>
</reference>
<dbReference type="GO" id="GO:0000126">
    <property type="term" value="C:transcription factor TFIIIB complex"/>
    <property type="evidence" value="ECO:0007669"/>
    <property type="project" value="TreeGrafter"/>
</dbReference>
<feature type="region of interest" description="Disordered" evidence="1">
    <location>
        <begin position="2133"/>
        <end position="2302"/>
    </location>
</feature>
<feature type="region of interest" description="Disordered" evidence="1">
    <location>
        <begin position="294"/>
        <end position="359"/>
    </location>
</feature>
<feature type="compositionally biased region" description="Basic and acidic residues" evidence="1">
    <location>
        <begin position="940"/>
        <end position="951"/>
    </location>
</feature>
<feature type="region of interest" description="Disordered" evidence="1">
    <location>
        <begin position="1143"/>
        <end position="1260"/>
    </location>
</feature>
<feature type="compositionally biased region" description="Polar residues" evidence="1">
    <location>
        <begin position="1066"/>
        <end position="1100"/>
    </location>
</feature>
<feature type="region of interest" description="Disordered" evidence="1">
    <location>
        <begin position="1285"/>
        <end position="1321"/>
    </location>
</feature>
<feature type="compositionally biased region" description="Basic residues" evidence="1">
    <location>
        <begin position="507"/>
        <end position="523"/>
    </location>
</feature>
<accession>A0A3P8W1D7</accession>
<feature type="domain" description="Myb-like" evidence="2">
    <location>
        <begin position="414"/>
        <end position="462"/>
    </location>
</feature>
<keyword evidence="4" id="KW-1185">Reference proteome</keyword>
<feature type="compositionally biased region" description="Basic and acidic residues" evidence="1">
    <location>
        <begin position="1453"/>
        <end position="1500"/>
    </location>
</feature>
<reference evidence="3" key="2">
    <citation type="submission" date="2025-08" db="UniProtKB">
        <authorList>
            <consortium name="Ensembl"/>
        </authorList>
    </citation>
    <scope>IDENTIFICATION</scope>
</reference>
<sequence length="2381" mass="260116">MFRRSRFSVQPKVTGKSRAAAAPQEAPPTNQEATETTTTTASDSSKTSAVTEIPSAVTQSTPAASGEVNDQNVDSTSSSAALQRRKRFSVKPKVAPGRPSTQSRTPKSPIKPVLETPAEVPSSDLDKPSTSDQNESQELQSPQRPSEESTQLKVQSDTTPGSSELPAVAGPEASLQKTGKQLESQVTDISSRPPVKAQPSLPDKETDEISEKAKTLVSSKSGLSISASASSLSKLLNDPSDLQRLAKAQKLRELLREEKHKERKLRKSKCRGKEYSLDPAKMTMRDLIHYLPMSNPMKSSITDMAPENETVVPSSPGREEPLESAQEPQAPQNDANPTVEDEDGDVEEVEDEEQEDSIMVPQVKVAEDGSLIIDEESLTVEVQRTKGPNTTQDRDPIFERGSTTTYSSFRTLKMAKPWSAEETDMFYLAISMVGTDFSMICQLFPLRSRTEIKNKFKKEERENCWRIDKAFRDKRKLDIEYFSKLLEKILEFQKNKKKLRAITQKNAPKKSQRREKGKKKKSKKLTDIEEEDENEDDDEVLDLEDEEEGGEKENDNLANEDETSFSKPKRQQKRKTEQDDLNEEPNNNKKKRAAKGETSIPEHTEAALPENHTSTETSDDVTPTKDTPVKPVELSRMRVAKPLLPLGRKWGKKPPLPSTRPEESMADEENENVCDGASDQVNKESSPVKQAGLEQSAEADVSSEEEYATVQPPRPTRYGRMPKPTKPLTYSAKEAEHSDAPAASSVDTAASNLKSKPKCSTKRGRTSKQQSAQESKKPKLVTLRASQLQYSDDEEETQLEDHEEPEREVDSEDGTACVFVPASLRSPPPVIAEVEETMEELDILANMPDVLGISQDALCHDVSWDKAQNQTGTAEPCEHQLDLLVDVIDYLSSEQTEVCEDEGYNEAAQTLLTISNMMHLPQTAENQSAAQDDVTDELPECSRKPRPHIDLEESSETAVNSSDGVSQTPEPSNQLCGVSKTVDDTDCSSQIDPSPEESEKHSPQPRKVLPKLKPKPNLAVVSMTAQPQSQPDNISEPTEHKEDSNTRPVHCPPSETLSSHEEVSEITDSPSVFAPSSDTKSTVSPPKNPSANKESKMTNNELVEQMYHVLPTTRLSVSEEQTLPDIPFEPNISDACLSSAVLEKREPTQDESESHGNLVESDSLVTVLPTGQNTSEHPASCDLSFSKKEGDEAELSPGGQLRRSRSQKVKPVPNIPGTLGTTRSRTPVVEERDESDSSVNKTSQSTSLSAVVTSPNSPCEATTELSCMGDEQVQCETSVDAMSFLGQSESKSHPQLTNQDVGSTLATTDDKGLSHSETSGSCSLLGLVSTADQDLGLVQEISEHAVTQKESPVTQQVESEVKSAVSSRRSRFPRVQPRIPQTSRSKLQTKKDSEENDSIAAPILSSPKKSNQSVISTSNLPPANNLSPTEEVDRSLAMTKLQAGQELIPLQESSEHRVTVAVDRSEAQMKFDSDKTGSQAEEVKSCGEAEPHVGQKEENKVTSPCTSRRRSQKVKPKVNIPQTSRPSKLSPKKAKDVVEIESNPASVSEQGEILTSSENETSLGSGSLSVSIPSLDVGSTLTNEQPSTAELERADEKIVGRTCAVGSPLGHYQSENHSLSDVLFEHSRRNTETASEKAKCRDATSESSNNKVTFDTASARSNRGENVPPIQEKLRNLDAEVATVSQMEESDALQDVTQSKPTCSKHRMTDSTQDVVILPEKQSEGADTDSASASVQSVELSTSDKPTLLTVKPKSELGLESTTDSPKASVPQRRRYFPKVKPNLVSSPRRISTTQRQRNSTDTSDEQPVGIPQIQVERTDKNTQIKGANSPSVEGSTGESAITEANERLDSTGDMNTSSSGISIATPFIADILKKSVTEHKVSEVSSRERGSTDGEISNNIKVEAGCSRTPPADDSTTALGFLSSKEPHASSIQDKEEVGPSSQSSQSELHCSSKPTSKAPQTRRGRLMKPTPNLGRSRSLQPQNQRTTQDVKDTGAVSVHRPVPEVQPNIQESVKENIPSSSAACLPLDGDSMLVRLTETDGQQNEHDPSVDVTFLGCETQEVDISQITPTVTLVERTPQCSTVFPALTTEQLPSDPDEPFFILSLTEIPVSSSAEMMDTTVETHHYVGDTFTQQQSRDSGQPVAVPVEESPLEDVIKENPLNTQEGSTVQPSTSPETEDNMNIAEFSSKTETKQRSPRPPRRAKLQVKPDTTRTRGSRTLRVDINQDSDLPQFSMQPQVSVDNRAELDRPGSGPGDDVSEAEIKTENMKTRKSTNGDPLPGRATSSISKVKTEQSTSIPVASTSQTVASCSHVTKQPGETSTTLTTSSLEESVQQTTEHSQLCSDVLINKQSCPEHIEEESTTVSEYFFSDIFTPVEED</sequence>
<dbReference type="GeneTree" id="ENSGT00390000012762"/>
<dbReference type="STRING" id="244447.ENSCSEP00000021348"/>
<evidence type="ECO:0000313" key="3">
    <source>
        <dbReference type="Ensembl" id="ENSCSEP00000021348.1"/>
    </source>
</evidence>
<feature type="compositionally biased region" description="Acidic residues" evidence="1">
    <location>
        <begin position="528"/>
        <end position="550"/>
    </location>
</feature>
<feature type="region of interest" description="Disordered" evidence="1">
    <location>
        <begin position="1628"/>
        <end position="1670"/>
    </location>
</feature>
<feature type="compositionally biased region" description="Polar residues" evidence="1">
    <location>
        <begin position="2285"/>
        <end position="2302"/>
    </location>
</feature>
<feature type="compositionally biased region" description="Polar residues" evidence="1">
    <location>
        <begin position="1729"/>
        <end position="1745"/>
    </location>
</feature>
<dbReference type="InterPro" id="IPR001005">
    <property type="entry name" value="SANT/Myb"/>
</dbReference>
<feature type="compositionally biased region" description="Basic and acidic residues" evidence="1">
    <location>
        <begin position="1879"/>
        <end position="1893"/>
    </location>
</feature>
<feature type="compositionally biased region" description="Polar residues" evidence="1">
    <location>
        <begin position="1784"/>
        <end position="1802"/>
    </location>
</feature>
<feature type="compositionally biased region" description="Polar residues" evidence="1">
    <location>
        <begin position="130"/>
        <end position="162"/>
    </location>
</feature>
<dbReference type="GO" id="GO:0070898">
    <property type="term" value="P:RNA polymerase III preinitiation complex assembly"/>
    <property type="evidence" value="ECO:0007669"/>
    <property type="project" value="TreeGrafter"/>
</dbReference>
<feature type="compositionally biased region" description="Low complexity" evidence="1">
    <location>
        <begin position="33"/>
        <end position="51"/>
    </location>
</feature>